<sequence>MSTPKLCRIYAWLNDAENFEDALAHLTEVVRKEELKRAEEFWQWRGQRSRASWNAATAAAEGLFGGSCHWRICMICRTGNARSCNFCSMRCCGRASGVLAVAGPAFSRLLERCNCSSRAEAPEVGAPAAPAVEAWSLPARVGGRTARRTTRGRGHAEVRAGRCLQSSGPRCRREGRAGHKHAPQGFGEPPSSVMQAKPGWTESFQRAPRGPGCESGAKRGRQV</sequence>
<dbReference type="EMBL" id="CAXAMN010025239">
    <property type="protein sequence ID" value="CAK9093657.1"/>
    <property type="molecule type" value="Genomic_DNA"/>
</dbReference>
<evidence type="ECO:0000256" key="1">
    <source>
        <dbReference type="SAM" id="MobiDB-lite"/>
    </source>
</evidence>
<evidence type="ECO:0000313" key="3">
    <source>
        <dbReference type="Proteomes" id="UP001642484"/>
    </source>
</evidence>
<evidence type="ECO:0000313" key="2">
    <source>
        <dbReference type="EMBL" id="CAK9093657.1"/>
    </source>
</evidence>
<name>A0ABP0QZD8_9DINO</name>
<feature type="region of interest" description="Disordered" evidence="1">
    <location>
        <begin position="166"/>
        <end position="223"/>
    </location>
</feature>
<proteinExistence type="predicted"/>
<dbReference type="Proteomes" id="UP001642484">
    <property type="component" value="Unassembled WGS sequence"/>
</dbReference>
<keyword evidence="3" id="KW-1185">Reference proteome</keyword>
<comment type="caution">
    <text evidence="2">The sequence shown here is derived from an EMBL/GenBank/DDBJ whole genome shotgun (WGS) entry which is preliminary data.</text>
</comment>
<reference evidence="2 3" key="1">
    <citation type="submission" date="2024-02" db="EMBL/GenBank/DDBJ databases">
        <authorList>
            <person name="Chen Y."/>
            <person name="Shah S."/>
            <person name="Dougan E. K."/>
            <person name="Thang M."/>
            <person name="Chan C."/>
        </authorList>
    </citation>
    <scope>NUCLEOTIDE SEQUENCE [LARGE SCALE GENOMIC DNA]</scope>
</reference>
<protein>
    <submittedName>
        <fullName evidence="2">Uncharacterized protein</fullName>
    </submittedName>
</protein>
<organism evidence="2 3">
    <name type="scientific">Durusdinium trenchii</name>
    <dbReference type="NCBI Taxonomy" id="1381693"/>
    <lineage>
        <taxon>Eukaryota</taxon>
        <taxon>Sar</taxon>
        <taxon>Alveolata</taxon>
        <taxon>Dinophyceae</taxon>
        <taxon>Suessiales</taxon>
        <taxon>Symbiodiniaceae</taxon>
        <taxon>Durusdinium</taxon>
    </lineage>
</organism>
<gene>
    <name evidence="2" type="ORF">CCMP2556_LOCUS44733</name>
</gene>
<accession>A0ABP0QZD8</accession>